<dbReference type="OrthoDB" id="10372855at2759"/>
<gene>
    <name evidence="1" type="ORF">ALEPTO_LOCUS12890</name>
</gene>
<comment type="caution">
    <text evidence="1">The sequence shown here is derived from an EMBL/GenBank/DDBJ whole genome shotgun (WGS) entry which is preliminary data.</text>
</comment>
<reference evidence="1" key="1">
    <citation type="submission" date="2021-06" db="EMBL/GenBank/DDBJ databases">
        <authorList>
            <person name="Kallberg Y."/>
            <person name="Tangrot J."/>
            <person name="Rosling A."/>
        </authorList>
    </citation>
    <scope>NUCLEOTIDE SEQUENCE</scope>
    <source>
        <strain evidence="1">FL130A</strain>
    </source>
</reference>
<dbReference type="AlphaFoldDB" id="A0A9N9IKZ4"/>
<feature type="non-terminal residue" evidence="1">
    <location>
        <position position="1"/>
    </location>
</feature>
<evidence type="ECO:0000313" key="1">
    <source>
        <dbReference type="EMBL" id="CAG8739107.1"/>
    </source>
</evidence>
<proteinExistence type="predicted"/>
<dbReference type="EMBL" id="CAJVPS010034329">
    <property type="protein sequence ID" value="CAG8739107.1"/>
    <property type="molecule type" value="Genomic_DNA"/>
</dbReference>
<name>A0A9N9IKZ4_9GLOM</name>
<evidence type="ECO:0000313" key="2">
    <source>
        <dbReference type="Proteomes" id="UP000789508"/>
    </source>
</evidence>
<organism evidence="1 2">
    <name type="scientific">Ambispora leptoticha</name>
    <dbReference type="NCBI Taxonomy" id="144679"/>
    <lineage>
        <taxon>Eukaryota</taxon>
        <taxon>Fungi</taxon>
        <taxon>Fungi incertae sedis</taxon>
        <taxon>Mucoromycota</taxon>
        <taxon>Glomeromycotina</taxon>
        <taxon>Glomeromycetes</taxon>
        <taxon>Archaeosporales</taxon>
        <taxon>Ambisporaceae</taxon>
        <taxon>Ambispora</taxon>
    </lineage>
</organism>
<dbReference type="Proteomes" id="UP000789508">
    <property type="component" value="Unassembled WGS sequence"/>
</dbReference>
<sequence>HRPYGKQGHFTHTSAGLINHMLNQPAGDYEEEVTVHMTSDGLPFALPVRPPSI</sequence>
<protein>
    <submittedName>
        <fullName evidence="1">1098_t:CDS:1</fullName>
    </submittedName>
</protein>
<accession>A0A9N9IKZ4</accession>
<keyword evidence="2" id="KW-1185">Reference proteome</keyword>